<comment type="caution">
    <text evidence="1">The sequence shown here is derived from an EMBL/GenBank/DDBJ whole genome shotgun (WGS) entry which is preliminary data.</text>
</comment>
<sequence length="1091" mass="120910">VSREYFENVHEMTGSARIARALKTWDDAWLADPAEVQRLSHTLLIELLSYQFASPVRWIETQDQLFKVYGIERFIEFGPSPTLCSMAQRTLKFKYEAYDDAIAHRRSTLCYSKNEKELYYTYEPEVESATEPVAASAAAAPVAAAPVAAVAAAAPAPAAGGAGAAIVDIPVKPVEIIHTIVCQKLKKTLDEVPTSKSIKDLVGGKSTLQNEILGDLQKEFGNDIPEKSEETPLSELAESITSFGGALGKHSASQVARLISAKMPGGFTQSNARGYLQATYGLGPMRQDGLLLVGLTAEPAARLASEAEAKAWLDAQASAYAKRAGITYSAGGASAGAGAGGAAVAVVNSEAFDKAQREQQRLVTQQLEVLARYLGLDLRQGSRSFEAAKVESGLLQTELDLWMEEHGEFYASGIKPSFDARKARTFDSYWNWARQDALILYYEILFGRLTEVDREITSQCIRLMNRANPALMRYMAYNIATTDESRGETYKLARSYAQMLYENCEVALNHPPVYKDVDFPTAPHTEVTASGDIKYAEVQRPEERKLLDYVRKMQSGGELTQFSGRQRVEQSLAKIYRIIKQQNSMKKDSKVAIQGLYTDVLRALRMSPKIMEESGARRILNRSSRMSLGADDSAPAAAPKETIPFLHLKRKLPTGDWEYNSKLTGMYLDVLTEMCQNGQTFENKNVLITGCGKDSIGAEVLKGLLSGGAKVVVTTSRYNREAMQYYQNMFQQCGARGSTLIVVPFNQGSLQDVKKLVEFIYDDSPRSENLGWDLDYVIPFAAIAVQGREITDIDSRSELAHRIMLTNLLRLLGEIKTHKAKRGYETRPAQVILPLSPNHGLFGSDGLYSESKIALETLFNRWYAESWSAYLTITGTVIGWTRGTGLMNVNNIVAEGIEKLGVRTFSTKEMAFNILGLMHPTINALTQAEPVWADLNGGFQFIPDLKDATARLRAGIRESSEIKKAVAADSSLDFKAVAGAKNESMHKPRVIKPRANHKFPFPTYKSYEQLEHLRHLQGMVNLDKVVVVTGYGEVSPYGHAETRWEMEAHGEFSLEGCIELAWIMGYIKHFNGRLKNKQLYSGWVDAKTEEP</sequence>
<dbReference type="EC" id="2.3.1.86" evidence="1"/>
<keyword evidence="1" id="KW-0012">Acyltransferase</keyword>
<evidence type="ECO:0000313" key="1">
    <source>
        <dbReference type="EMBL" id="KAJ2804883.1"/>
    </source>
</evidence>
<evidence type="ECO:0000313" key="2">
    <source>
        <dbReference type="Proteomes" id="UP001140096"/>
    </source>
</evidence>
<proteinExistence type="predicted"/>
<keyword evidence="1" id="KW-0808">Transferase</keyword>
<keyword evidence="2" id="KW-1185">Reference proteome</keyword>
<accession>A0ACC1LCL2</accession>
<gene>
    <name evidence="1" type="primary">fas2_16</name>
    <name evidence="1" type="ORF">H4S07_004138</name>
</gene>
<protein>
    <submittedName>
        <fullName evidence="1">Fatty acid synthase alpha subunit Lsd1</fullName>
        <ecNumber evidence="1">2.3.1.86</ecNumber>
    </submittedName>
</protein>
<reference evidence="1" key="1">
    <citation type="submission" date="2022-07" db="EMBL/GenBank/DDBJ databases">
        <title>Phylogenomic reconstructions and comparative analyses of Kickxellomycotina fungi.</title>
        <authorList>
            <person name="Reynolds N.K."/>
            <person name="Stajich J.E."/>
            <person name="Barry K."/>
            <person name="Grigoriev I.V."/>
            <person name="Crous P."/>
            <person name="Smith M.E."/>
        </authorList>
    </citation>
    <scope>NUCLEOTIDE SEQUENCE</scope>
    <source>
        <strain evidence="1">CBS 102833</strain>
    </source>
</reference>
<dbReference type="EMBL" id="JANBUP010001568">
    <property type="protein sequence ID" value="KAJ2804883.1"/>
    <property type="molecule type" value="Genomic_DNA"/>
</dbReference>
<feature type="non-terminal residue" evidence="1">
    <location>
        <position position="1"/>
    </location>
</feature>
<dbReference type="Proteomes" id="UP001140096">
    <property type="component" value="Unassembled WGS sequence"/>
</dbReference>
<organism evidence="1 2">
    <name type="scientific">Coemansia furcata</name>
    <dbReference type="NCBI Taxonomy" id="417177"/>
    <lineage>
        <taxon>Eukaryota</taxon>
        <taxon>Fungi</taxon>
        <taxon>Fungi incertae sedis</taxon>
        <taxon>Zoopagomycota</taxon>
        <taxon>Kickxellomycotina</taxon>
        <taxon>Kickxellomycetes</taxon>
        <taxon>Kickxellales</taxon>
        <taxon>Kickxellaceae</taxon>
        <taxon>Coemansia</taxon>
    </lineage>
</organism>
<name>A0ACC1LCL2_9FUNG</name>
<feature type="non-terminal residue" evidence="1">
    <location>
        <position position="1091"/>
    </location>
</feature>